<accession>A0A4Y1X1M4</accession>
<gene>
    <name evidence="2" type="ORF">A5CPEGH6_18390</name>
</gene>
<dbReference type="PANTHER" id="PTHR43451:SF1">
    <property type="entry name" value="ACETYLTRANSFERASE"/>
    <property type="match status" value="1"/>
</dbReference>
<evidence type="ECO:0000313" key="3">
    <source>
        <dbReference type="Proteomes" id="UP000319374"/>
    </source>
</evidence>
<keyword evidence="3" id="KW-1185">Reference proteome</keyword>
<proteinExistence type="predicted"/>
<dbReference type="InterPro" id="IPR000182">
    <property type="entry name" value="GNAT_dom"/>
</dbReference>
<name>A0A4Y1X1M4_9BACT</name>
<dbReference type="SUPFAM" id="SSF55729">
    <property type="entry name" value="Acyl-CoA N-acyltransferases (Nat)"/>
    <property type="match status" value="1"/>
</dbReference>
<dbReference type="AlphaFoldDB" id="A0A4Y1X1M4"/>
<reference evidence="3" key="1">
    <citation type="submission" date="2019-06" db="EMBL/GenBank/DDBJ databases">
        <title>Alistipes onderdonkii subsp. vulgaris subsp. nov., Alistipes dispar sp. nov. and Alistipes communis sp. nov., isolated from human faeces, and creation of Alistipes onderdonkii subsp. onderdonkii subsp. nov.</title>
        <authorList>
            <person name="Sakamoto M."/>
            <person name="Ikeyama N."/>
            <person name="Ogata Y."/>
            <person name="Suda W."/>
            <person name="Iino T."/>
            <person name="Hattori M."/>
            <person name="Ohkuma M."/>
        </authorList>
    </citation>
    <scope>NUCLEOTIDE SEQUENCE [LARGE SCALE GENOMIC DNA]</scope>
    <source>
        <strain evidence="3">5CPEGH6</strain>
    </source>
</reference>
<dbReference type="EMBL" id="AP019736">
    <property type="protein sequence ID" value="BBL07201.1"/>
    <property type="molecule type" value="Genomic_DNA"/>
</dbReference>
<dbReference type="Gene3D" id="3.40.630.30">
    <property type="match status" value="1"/>
</dbReference>
<keyword evidence="2" id="KW-0808">Transferase</keyword>
<dbReference type="GO" id="GO:0016747">
    <property type="term" value="F:acyltransferase activity, transferring groups other than amino-acyl groups"/>
    <property type="evidence" value="ECO:0007669"/>
    <property type="project" value="InterPro"/>
</dbReference>
<dbReference type="RefSeq" id="WP_141429289.1">
    <property type="nucleotide sequence ID" value="NZ_AP019736.1"/>
</dbReference>
<dbReference type="PROSITE" id="PS51186">
    <property type="entry name" value="GNAT"/>
    <property type="match status" value="1"/>
</dbReference>
<feature type="domain" description="N-acetyltransferase" evidence="1">
    <location>
        <begin position="2"/>
        <end position="156"/>
    </location>
</feature>
<dbReference type="CDD" id="cd04301">
    <property type="entry name" value="NAT_SF"/>
    <property type="match status" value="1"/>
</dbReference>
<organism evidence="2 3">
    <name type="scientific">Alistipes dispar</name>
    <dbReference type="NCBI Taxonomy" id="2585119"/>
    <lineage>
        <taxon>Bacteria</taxon>
        <taxon>Pseudomonadati</taxon>
        <taxon>Bacteroidota</taxon>
        <taxon>Bacteroidia</taxon>
        <taxon>Bacteroidales</taxon>
        <taxon>Rikenellaceae</taxon>
        <taxon>Alistipes</taxon>
    </lineage>
</organism>
<sequence>MFRIRPAFVSDIPAMRLLFRETVLSVNRRDYTAEEVADWASCGEGETHWRELFARQRCFVAEDARGKMTGFASADGEGYMHMLFVHKDFQRCGVATALYAAVERFAREAGAVRIASEVSETARGFFERQGFRVDAKQRRRAGRLELTNYRMSKALEPFCGSGETDELHIL</sequence>
<dbReference type="InterPro" id="IPR052564">
    <property type="entry name" value="N-acetyltrans/Recomb-assoc"/>
</dbReference>
<protein>
    <submittedName>
        <fullName evidence="2">Acetyltransferase</fullName>
    </submittedName>
</protein>
<dbReference type="Pfam" id="PF13673">
    <property type="entry name" value="Acetyltransf_10"/>
    <property type="match status" value="1"/>
</dbReference>
<dbReference type="InterPro" id="IPR016181">
    <property type="entry name" value="Acyl_CoA_acyltransferase"/>
</dbReference>
<dbReference type="Proteomes" id="UP000319374">
    <property type="component" value="Chromosome"/>
</dbReference>
<dbReference type="PANTHER" id="PTHR43451">
    <property type="entry name" value="ACETYLTRANSFERASE (GNAT) FAMILY PROTEIN"/>
    <property type="match status" value="1"/>
</dbReference>
<evidence type="ECO:0000313" key="2">
    <source>
        <dbReference type="EMBL" id="BBL07201.1"/>
    </source>
</evidence>
<dbReference type="GeneID" id="98673823"/>
<dbReference type="OrthoDB" id="424368at2"/>
<dbReference type="KEGG" id="ada:A5CPEGH6_18390"/>
<evidence type="ECO:0000259" key="1">
    <source>
        <dbReference type="PROSITE" id="PS51186"/>
    </source>
</evidence>